<feature type="transmembrane region" description="Helical" evidence="8">
    <location>
        <begin position="371"/>
        <end position="401"/>
    </location>
</feature>
<keyword evidence="4 8" id="KW-0812">Transmembrane</keyword>
<organism evidence="9 10">
    <name type="scientific">Burkholderia ubonensis subsp. mesacidophila</name>
    <dbReference type="NCBI Taxonomy" id="265293"/>
    <lineage>
        <taxon>Bacteria</taxon>
        <taxon>Pseudomonadati</taxon>
        <taxon>Pseudomonadota</taxon>
        <taxon>Betaproteobacteria</taxon>
        <taxon>Burkholderiales</taxon>
        <taxon>Burkholderiaceae</taxon>
        <taxon>Burkholderia</taxon>
        <taxon>Burkholderia cepacia complex</taxon>
    </lineage>
</organism>
<evidence type="ECO:0000256" key="3">
    <source>
        <dbReference type="ARBA" id="ARBA00022679"/>
    </source>
</evidence>
<evidence type="ECO:0000256" key="5">
    <source>
        <dbReference type="ARBA" id="ARBA00022989"/>
    </source>
</evidence>
<dbReference type="GeneID" id="69005391"/>
<feature type="transmembrane region" description="Helical" evidence="8">
    <location>
        <begin position="195"/>
        <end position="219"/>
    </location>
</feature>
<feature type="transmembrane region" description="Helical" evidence="8">
    <location>
        <begin position="226"/>
        <end position="247"/>
    </location>
</feature>
<comment type="caution">
    <text evidence="9">The sequence shown here is derived from an EMBL/GenBank/DDBJ whole genome shotgun (WGS) entry which is preliminary data.</text>
</comment>
<evidence type="ECO:0000256" key="1">
    <source>
        <dbReference type="ARBA" id="ARBA00004651"/>
    </source>
</evidence>
<comment type="similarity">
    <text evidence="7">Belongs to the glycosyltransferase 87 family.</text>
</comment>
<dbReference type="Proteomes" id="UP000217994">
    <property type="component" value="Unassembled WGS sequence"/>
</dbReference>
<feature type="transmembrane region" description="Helical" evidence="8">
    <location>
        <begin position="154"/>
        <end position="175"/>
    </location>
</feature>
<evidence type="ECO:0000256" key="7">
    <source>
        <dbReference type="ARBA" id="ARBA00024033"/>
    </source>
</evidence>
<keyword evidence="5 8" id="KW-1133">Transmembrane helix</keyword>
<feature type="transmembrane region" description="Helical" evidence="8">
    <location>
        <begin position="293"/>
        <end position="312"/>
    </location>
</feature>
<dbReference type="GO" id="GO:0005886">
    <property type="term" value="C:plasma membrane"/>
    <property type="evidence" value="ECO:0007669"/>
    <property type="project" value="UniProtKB-SubCell"/>
</dbReference>
<sequence>MQTSPEPDADADAATPGRWLTRDRVMFYAGIVLLADLVFLFIRAWGAYVLHHPYFAALGGDFAVFWSASSLSIQHGAASAFDWMSLARVALPLQGFASDAAVLPTPWVYPPPFLLVVRPLAWLPFAWSYIVFLFAGLALAAWSCARIVEARAPAAFWFVALAFPAAWIAGAAGQNSFLTAALMGFGLAALRRRPGLAGVCFGLLAIKPQLAIAIPVALLCGRQWRAFAAAALTAGVFCMVAGALLGFDTYARFFDSVSAFGAYIVDRAAMWPTGMPTVFGAARRAGLAPEHAYALHGAVATLAIAAVATLWVKPARHELRAAALAAASLIGPPYLLSYDFVWLALPLLYLWKDGARHGWRHGDVPVMVAAWVSPVLFFLPAGWQAGNLMPVVMLALLAVIVRRTGVAGGVEPADGNGVPRATRMAARTGKRVRAVELSTFPSG</sequence>
<feature type="transmembrane region" description="Helical" evidence="8">
    <location>
        <begin position="324"/>
        <end position="351"/>
    </location>
</feature>
<evidence type="ECO:0000256" key="4">
    <source>
        <dbReference type="ARBA" id="ARBA00022692"/>
    </source>
</evidence>
<reference evidence="9 10" key="1">
    <citation type="submission" date="2017-01" db="EMBL/GenBank/DDBJ databases">
        <title>Whole-Genome Shotgun Sequencing of Two beta-Proteobacterial Species in Search of the Bulgecin Biosynthetic Cluster.</title>
        <authorList>
            <person name="Horsman M.E."/>
            <person name="Marous D.R."/>
            <person name="Li R."/>
            <person name="Oliver R.A."/>
            <person name="Byun B."/>
            <person name="Emrich S.J."/>
            <person name="Boggess B."/>
            <person name="Townsend C.A."/>
            <person name="Mobashery S."/>
        </authorList>
    </citation>
    <scope>NUCLEOTIDE SEQUENCE [LARGE SCALE GENOMIC DNA]</scope>
    <source>
        <strain evidence="9 10">ATCC 31433</strain>
    </source>
</reference>
<feature type="transmembrane region" description="Helical" evidence="8">
    <location>
        <begin position="121"/>
        <end position="142"/>
    </location>
</feature>
<feature type="transmembrane region" description="Helical" evidence="8">
    <location>
        <begin position="25"/>
        <end position="48"/>
    </location>
</feature>
<dbReference type="RefSeq" id="WP_084899298.1">
    <property type="nucleotide sequence ID" value="NZ_CP020737.1"/>
</dbReference>
<evidence type="ECO:0000256" key="8">
    <source>
        <dbReference type="SAM" id="Phobius"/>
    </source>
</evidence>
<keyword evidence="2" id="KW-1003">Cell membrane</keyword>
<proteinExistence type="inferred from homology"/>
<dbReference type="InterPro" id="IPR018584">
    <property type="entry name" value="GT87"/>
</dbReference>
<accession>A0A2A4FE80</accession>
<evidence type="ECO:0000256" key="6">
    <source>
        <dbReference type="ARBA" id="ARBA00023136"/>
    </source>
</evidence>
<dbReference type="GO" id="GO:0016758">
    <property type="term" value="F:hexosyltransferase activity"/>
    <property type="evidence" value="ECO:0007669"/>
    <property type="project" value="InterPro"/>
</dbReference>
<evidence type="ECO:0000313" key="10">
    <source>
        <dbReference type="Proteomes" id="UP000217994"/>
    </source>
</evidence>
<evidence type="ECO:0008006" key="11">
    <source>
        <dbReference type="Google" id="ProtNLM"/>
    </source>
</evidence>
<comment type="subcellular location">
    <subcellularLocation>
        <location evidence="1">Cell membrane</location>
        <topology evidence="1">Multi-pass membrane protein</topology>
    </subcellularLocation>
</comment>
<gene>
    <name evidence="9" type="ORF">BZL54_17340</name>
</gene>
<keyword evidence="3" id="KW-0808">Transferase</keyword>
<protein>
    <recommendedName>
        <fullName evidence="11">DUF2029 domain-containing protein</fullName>
    </recommendedName>
</protein>
<evidence type="ECO:0000313" key="9">
    <source>
        <dbReference type="EMBL" id="PCE30992.1"/>
    </source>
</evidence>
<keyword evidence="6 8" id="KW-0472">Membrane</keyword>
<evidence type="ECO:0000256" key="2">
    <source>
        <dbReference type="ARBA" id="ARBA00022475"/>
    </source>
</evidence>
<name>A0A2A4FE80_9BURK</name>
<dbReference type="Pfam" id="PF09594">
    <property type="entry name" value="GT87"/>
    <property type="match status" value="1"/>
</dbReference>
<dbReference type="AlphaFoldDB" id="A0A2A4FE80"/>
<dbReference type="EMBL" id="MTZU01000052">
    <property type="protein sequence ID" value="PCE30992.1"/>
    <property type="molecule type" value="Genomic_DNA"/>
</dbReference>